<name>A0AAV5J020_9ROSI</name>
<proteinExistence type="predicted"/>
<evidence type="ECO:0000313" key="2">
    <source>
        <dbReference type="Proteomes" id="UP001054252"/>
    </source>
</evidence>
<dbReference type="Proteomes" id="UP001054252">
    <property type="component" value="Unassembled WGS sequence"/>
</dbReference>
<dbReference type="EMBL" id="BPVZ01000020">
    <property type="protein sequence ID" value="GKV03759.1"/>
    <property type="molecule type" value="Genomic_DNA"/>
</dbReference>
<accession>A0AAV5J020</accession>
<evidence type="ECO:0000313" key="1">
    <source>
        <dbReference type="EMBL" id="GKV03759.1"/>
    </source>
</evidence>
<dbReference type="AlphaFoldDB" id="A0AAV5J020"/>
<protein>
    <submittedName>
        <fullName evidence="1">Uncharacterized protein</fullName>
    </submittedName>
</protein>
<reference evidence="1 2" key="1">
    <citation type="journal article" date="2021" name="Commun. Biol.">
        <title>The genome of Shorea leprosula (Dipterocarpaceae) highlights the ecological relevance of drought in aseasonal tropical rainforests.</title>
        <authorList>
            <person name="Ng K.K.S."/>
            <person name="Kobayashi M.J."/>
            <person name="Fawcett J.A."/>
            <person name="Hatakeyama M."/>
            <person name="Paape T."/>
            <person name="Ng C.H."/>
            <person name="Ang C.C."/>
            <person name="Tnah L.H."/>
            <person name="Lee C.T."/>
            <person name="Nishiyama T."/>
            <person name="Sese J."/>
            <person name="O'Brien M.J."/>
            <person name="Copetti D."/>
            <person name="Mohd Noor M.I."/>
            <person name="Ong R.C."/>
            <person name="Putra M."/>
            <person name="Sireger I.Z."/>
            <person name="Indrioko S."/>
            <person name="Kosugi Y."/>
            <person name="Izuno A."/>
            <person name="Isagi Y."/>
            <person name="Lee S.L."/>
            <person name="Shimizu K.K."/>
        </authorList>
    </citation>
    <scope>NUCLEOTIDE SEQUENCE [LARGE SCALE GENOMIC DNA]</scope>
    <source>
        <strain evidence="1">214</strain>
    </source>
</reference>
<comment type="caution">
    <text evidence="1">The sequence shown here is derived from an EMBL/GenBank/DDBJ whole genome shotgun (WGS) entry which is preliminary data.</text>
</comment>
<keyword evidence="2" id="KW-1185">Reference proteome</keyword>
<organism evidence="1 2">
    <name type="scientific">Rubroshorea leprosula</name>
    <dbReference type="NCBI Taxonomy" id="152421"/>
    <lineage>
        <taxon>Eukaryota</taxon>
        <taxon>Viridiplantae</taxon>
        <taxon>Streptophyta</taxon>
        <taxon>Embryophyta</taxon>
        <taxon>Tracheophyta</taxon>
        <taxon>Spermatophyta</taxon>
        <taxon>Magnoliopsida</taxon>
        <taxon>eudicotyledons</taxon>
        <taxon>Gunneridae</taxon>
        <taxon>Pentapetalae</taxon>
        <taxon>rosids</taxon>
        <taxon>malvids</taxon>
        <taxon>Malvales</taxon>
        <taxon>Dipterocarpaceae</taxon>
        <taxon>Rubroshorea</taxon>
    </lineage>
</organism>
<gene>
    <name evidence="1" type="ORF">SLEP1_g16008</name>
</gene>
<sequence>MYGICRYIRICIYYLSGSFLWVQLEDSYFWGINDIGDNGVLLFLVEEELFQIVRPDGRRRSIPQLLGALLVDSLRQMERIPPHMILGVVA</sequence>